<dbReference type="SUPFAM" id="SSF56801">
    <property type="entry name" value="Acetyl-CoA synthetase-like"/>
    <property type="match status" value="1"/>
</dbReference>
<dbReference type="Gene3D" id="3.40.50.12780">
    <property type="entry name" value="N-terminal domain of ligase-like"/>
    <property type="match status" value="1"/>
</dbReference>
<protein>
    <submittedName>
        <fullName evidence="7">NRPS-like protein biosynthetic cluster</fullName>
    </submittedName>
</protein>
<evidence type="ECO:0000256" key="5">
    <source>
        <dbReference type="SAM" id="MobiDB-lite"/>
    </source>
</evidence>
<sequence>MESRRGLGSSIELEDDGTPRSTVETLASTTDSPLNHDTPATDASIDQKDLPNKAPRRKLSYSSGTGVKQPPLSLLKGPDWPDVIPSIWESFLEAATKFPENLAVASASQKGALYSLHNLPLNHELYEADPYVRWSYAEFVKGVTRLIEALKKQGVGEGFPIFTFVYNCAEFLLIFWAAASLGCSIIPIHPRNLLNKEEATHIISHAILASPVENAIVFAQTAELAKQVIDLKVLYKTFVVVIDSNGNDNEPCSMHNFIAEGQPGDIATLAGYRESASNWSLIIFTSGSTALPKGVVEKAARFDRWIEARKQVLPVVPGDSCFFALPPNHAFYTMSQLSYHCCGAALVIPGPSFSPQSAPELFELEKCTDLPTSPTMVYALAQVAKERELKFSTLKGITCGGAKLSRETVKQCLEDIGSKSIEIAYASTESGPITSTGRISTVNELDRDGDITVGRPAMGGSVKICASGETTPLPLNTEGELHFTSATMCDGYVGGHLPSTFYTDQDGQVWMATGDAAMINSEGLVFIVGRVKDMIIRGGVNISPAAIEFVLATDSTTKDFDIQIVGRADDIAGEVPIAVSAKSVTHADVDAIQDVVLRHMGPVFLPEEVLTLEQIGLMDFPKTMLGKAQKAKLKRTVEDFIDKRDAPQRDDTVPVDELTAIVQKIWTRTIGHTVDIDAQVADYADSITIMRVRDRFAKEIGAPISLSDMLNKRTARDHIDLIRVQKQKVAQGSGTPTFTRSPAPTPGALTHRDIVHLATNPHHYSATQAHVSKEIGKVGLAWEDIQAITPASDFNQVLTQADILNASWTFKFAFLARPGINKQAVRRAVEVTLSNNPMLASSLLWNKPVLGSDIALHIMFKHNKKLFDRTFRDYGSIATKADFANLVYKPYEYEMAMLPGLLTQFLLFDVAETGQSGTIMVAHHASYDASYMQLVFDDLDKALGGATTLDPHIPYKAWADSFYCLRTSHEAQTAVDWHLSRLSNLSNQRSSVFPPLPRPHHYTTQSQHIQDVSDNGYHTNFHVPGITTLKWRHPNLNNPMIIKSAWSLLNMHRNGTSTALFSNTQANRKRFPFIPVALESLAPPDTFSATRVAGSTLQDVVNIIPVHHGETVIQFMTCVTADQDDLTTYAAAPLTTILQKIGPINAEVMLDVLRSQIFNWVPGLGAMQIANPHGNYELLDSFIRPNIRLVINVDVGGHDDETVYVQIKSPLYDLDGHKGIARDFQDLVLWLCNEENWGKEMGEYKNALRETSAGGENDGIMK</sequence>
<reference evidence="7 8" key="1">
    <citation type="submission" date="2023-08" db="EMBL/GenBank/DDBJ databases">
        <title>Black Yeasts Isolated from many extreme environments.</title>
        <authorList>
            <person name="Coleine C."/>
            <person name="Stajich J.E."/>
            <person name="Selbmann L."/>
        </authorList>
    </citation>
    <scope>NUCLEOTIDE SEQUENCE [LARGE SCALE GENOMIC DNA]</scope>
    <source>
        <strain evidence="7 8">CCFEE 5885</strain>
    </source>
</reference>
<proteinExistence type="inferred from homology"/>
<dbReference type="SUPFAM" id="SSF52777">
    <property type="entry name" value="CoA-dependent acyltransferases"/>
    <property type="match status" value="1"/>
</dbReference>
<evidence type="ECO:0000256" key="3">
    <source>
        <dbReference type="ARBA" id="ARBA00022553"/>
    </source>
</evidence>
<dbReference type="Proteomes" id="UP001345013">
    <property type="component" value="Unassembled WGS sequence"/>
</dbReference>
<feature type="compositionally biased region" description="Polar residues" evidence="5">
    <location>
        <begin position="19"/>
        <end position="35"/>
    </location>
</feature>
<dbReference type="InterPro" id="IPR042099">
    <property type="entry name" value="ANL_N_sf"/>
</dbReference>
<comment type="caution">
    <text evidence="7">The sequence shown here is derived from an EMBL/GenBank/DDBJ whole genome shotgun (WGS) entry which is preliminary data.</text>
</comment>
<organism evidence="7 8">
    <name type="scientific">Lithohypha guttulata</name>
    <dbReference type="NCBI Taxonomy" id="1690604"/>
    <lineage>
        <taxon>Eukaryota</taxon>
        <taxon>Fungi</taxon>
        <taxon>Dikarya</taxon>
        <taxon>Ascomycota</taxon>
        <taxon>Pezizomycotina</taxon>
        <taxon>Eurotiomycetes</taxon>
        <taxon>Chaetothyriomycetidae</taxon>
        <taxon>Chaetothyriales</taxon>
        <taxon>Trichomeriaceae</taxon>
        <taxon>Lithohypha</taxon>
    </lineage>
</organism>
<dbReference type="InterPro" id="IPR036736">
    <property type="entry name" value="ACP-like_sf"/>
</dbReference>
<dbReference type="InterPro" id="IPR045851">
    <property type="entry name" value="AMP-bd_C_sf"/>
</dbReference>
<keyword evidence="8" id="KW-1185">Reference proteome</keyword>
<dbReference type="EMBL" id="JAVRRG010000139">
    <property type="protein sequence ID" value="KAK5081389.1"/>
    <property type="molecule type" value="Genomic_DNA"/>
</dbReference>
<dbReference type="Pfam" id="PF00501">
    <property type="entry name" value="AMP-binding"/>
    <property type="match status" value="1"/>
</dbReference>
<evidence type="ECO:0000259" key="6">
    <source>
        <dbReference type="Pfam" id="PF00501"/>
    </source>
</evidence>
<gene>
    <name evidence="7" type="ORF">LTR24_008249</name>
</gene>
<dbReference type="SUPFAM" id="SSF47336">
    <property type="entry name" value="ACP-like"/>
    <property type="match status" value="1"/>
</dbReference>
<keyword evidence="3" id="KW-0597">Phosphoprotein</keyword>
<evidence type="ECO:0000256" key="2">
    <source>
        <dbReference type="ARBA" id="ARBA00022450"/>
    </source>
</evidence>
<dbReference type="Gene3D" id="3.30.300.30">
    <property type="match status" value="1"/>
</dbReference>
<evidence type="ECO:0000256" key="1">
    <source>
        <dbReference type="ARBA" id="ARBA00006432"/>
    </source>
</evidence>
<keyword evidence="2" id="KW-0596">Phosphopantetheine</keyword>
<keyword evidence="4" id="KW-0436">Ligase</keyword>
<dbReference type="Gene3D" id="3.30.559.10">
    <property type="entry name" value="Chloramphenicol acetyltransferase-like domain"/>
    <property type="match status" value="1"/>
</dbReference>
<name>A0ABR0K224_9EURO</name>
<feature type="domain" description="AMP-dependent synthetase/ligase" evidence="6">
    <location>
        <begin position="129"/>
        <end position="492"/>
    </location>
</feature>
<dbReference type="PANTHER" id="PTHR43201">
    <property type="entry name" value="ACYL-COA SYNTHETASE"/>
    <property type="match status" value="1"/>
</dbReference>
<feature type="region of interest" description="Disordered" evidence="5">
    <location>
        <begin position="1"/>
        <end position="67"/>
    </location>
</feature>
<dbReference type="InterPro" id="IPR023213">
    <property type="entry name" value="CAT-like_dom_sf"/>
</dbReference>
<evidence type="ECO:0000313" key="7">
    <source>
        <dbReference type="EMBL" id="KAK5081389.1"/>
    </source>
</evidence>
<comment type="similarity">
    <text evidence="1">Belongs to the ATP-dependent AMP-binding enzyme family.</text>
</comment>
<accession>A0ABR0K224</accession>
<evidence type="ECO:0000313" key="8">
    <source>
        <dbReference type="Proteomes" id="UP001345013"/>
    </source>
</evidence>
<dbReference type="InterPro" id="IPR000873">
    <property type="entry name" value="AMP-dep_synth/lig_dom"/>
</dbReference>
<dbReference type="CDD" id="cd04433">
    <property type="entry name" value="AFD_class_I"/>
    <property type="match status" value="1"/>
</dbReference>
<evidence type="ECO:0000256" key="4">
    <source>
        <dbReference type="ARBA" id="ARBA00022598"/>
    </source>
</evidence>
<dbReference type="PANTHER" id="PTHR43201:SF5">
    <property type="entry name" value="MEDIUM-CHAIN ACYL-COA LIGASE ACSF2, MITOCHONDRIAL"/>
    <property type="match status" value="1"/>
</dbReference>